<sequence>MSYYRTLPISDDKNLRAYIIGLAIGDGNLSNPNGRATRLRITCDKKYPDLIKRISRSLQLLLPKNRIGVYDRKTCADVMVYSNQLENILGWKVGLGSKYTQNVSTPKWIFDNKDHRINYLKGLIETDGSIYLDRGYKMVIFSTINLQLANEVKQLITSLGFTPKLYTIKPPINSKWNQKVKYHIRLSKDVQKFLDLVKPNKS</sequence>
<comment type="caution">
    <text evidence="2">The sequence shown here is derived from an EMBL/GenBank/DDBJ whole genome shotgun (WGS) entry which is preliminary data.</text>
</comment>
<dbReference type="Proteomes" id="UP000034380">
    <property type="component" value="Unassembled WGS sequence"/>
</dbReference>
<feature type="domain" description="DOD-type homing endonuclease" evidence="1">
    <location>
        <begin position="88"/>
        <end position="161"/>
    </location>
</feature>
<dbReference type="GO" id="GO:0004519">
    <property type="term" value="F:endonuclease activity"/>
    <property type="evidence" value="ECO:0007669"/>
    <property type="project" value="InterPro"/>
</dbReference>
<dbReference type="GO" id="GO:0016539">
    <property type="term" value="P:intein-mediated protein splicing"/>
    <property type="evidence" value="ECO:0007669"/>
    <property type="project" value="InterPro"/>
</dbReference>
<evidence type="ECO:0000313" key="3">
    <source>
        <dbReference type="Proteomes" id="UP000034380"/>
    </source>
</evidence>
<dbReference type="InterPro" id="IPR027434">
    <property type="entry name" value="Homing_endonucl"/>
</dbReference>
<dbReference type="PROSITE" id="PS50819">
    <property type="entry name" value="INTEIN_ENDONUCLEASE"/>
    <property type="match status" value="1"/>
</dbReference>
<dbReference type="PRINTS" id="PR00379">
    <property type="entry name" value="INTEIN"/>
</dbReference>
<evidence type="ECO:0000259" key="1">
    <source>
        <dbReference type="PROSITE" id="PS50819"/>
    </source>
</evidence>
<dbReference type="InterPro" id="IPR006142">
    <property type="entry name" value="INTEIN"/>
</dbReference>
<gene>
    <name evidence="2" type="ORF">UU70_C0037G0003</name>
</gene>
<protein>
    <recommendedName>
        <fullName evidence="1">DOD-type homing endonuclease domain-containing protein</fullName>
    </recommendedName>
</protein>
<proteinExistence type="predicted"/>
<dbReference type="InterPro" id="IPR004042">
    <property type="entry name" value="Intein_endonuc_central"/>
</dbReference>
<evidence type="ECO:0000313" key="2">
    <source>
        <dbReference type="EMBL" id="KKS12657.1"/>
    </source>
</evidence>
<dbReference type="EMBL" id="LCBQ01000037">
    <property type="protein sequence ID" value="KKS12657.1"/>
    <property type="molecule type" value="Genomic_DNA"/>
</dbReference>
<dbReference type="AlphaFoldDB" id="A0A0G0WKT5"/>
<accession>A0A0G0WKT5</accession>
<reference evidence="2 3" key="1">
    <citation type="journal article" date="2015" name="Nature">
        <title>rRNA introns, odd ribosomes, and small enigmatic genomes across a large radiation of phyla.</title>
        <authorList>
            <person name="Brown C.T."/>
            <person name="Hug L.A."/>
            <person name="Thomas B.C."/>
            <person name="Sharon I."/>
            <person name="Castelle C.J."/>
            <person name="Singh A."/>
            <person name="Wilkins M.J."/>
            <person name="Williams K.H."/>
            <person name="Banfield J.F."/>
        </authorList>
    </citation>
    <scope>NUCLEOTIDE SEQUENCE [LARGE SCALE GENOMIC DNA]</scope>
</reference>
<dbReference type="InterPro" id="IPR004860">
    <property type="entry name" value="LAGLIDADG_dom"/>
</dbReference>
<dbReference type="Pfam" id="PF14528">
    <property type="entry name" value="LAGLIDADG_3"/>
    <property type="match status" value="1"/>
</dbReference>
<dbReference type="SUPFAM" id="SSF55608">
    <property type="entry name" value="Homing endonucleases"/>
    <property type="match status" value="1"/>
</dbReference>
<name>A0A0G0WKT5_9BACT</name>
<organism evidence="2 3">
    <name type="scientific">Candidatus Yanofskybacteria bacterium GW2011_GWA1_41_6</name>
    <dbReference type="NCBI Taxonomy" id="1619020"/>
    <lineage>
        <taxon>Bacteria</taxon>
        <taxon>Candidatus Yanofskyibacteriota</taxon>
    </lineage>
</organism>
<dbReference type="Gene3D" id="3.10.28.10">
    <property type="entry name" value="Homing endonucleases"/>
    <property type="match status" value="1"/>
</dbReference>